<dbReference type="RefSeq" id="WP_081926687.1">
    <property type="nucleotide sequence ID" value="NZ_JQKC01000001.1"/>
</dbReference>
<dbReference type="AlphaFoldDB" id="A0A0L6JUZ0"/>
<evidence type="ECO:0000256" key="6">
    <source>
        <dbReference type="ARBA" id="ARBA00023163"/>
    </source>
</evidence>
<keyword evidence="8" id="KW-0408">Iron</keyword>
<name>A0A0L6JUZ0_9FIRM</name>
<keyword evidence="6" id="KW-0804">Transcription</keyword>
<dbReference type="InterPro" id="IPR036388">
    <property type="entry name" value="WH-like_DNA-bd_sf"/>
</dbReference>
<dbReference type="PANTHER" id="PTHR33202:SF7">
    <property type="entry name" value="FERRIC UPTAKE REGULATION PROTEIN"/>
    <property type="match status" value="1"/>
</dbReference>
<dbReference type="GO" id="GO:0008270">
    <property type="term" value="F:zinc ion binding"/>
    <property type="evidence" value="ECO:0007669"/>
    <property type="project" value="TreeGrafter"/>
</dbReference>
<accession>A0A0L6JUZ0</accession>
<keyword evidence="7" id="KW-0479">Metal-binding</keyword>
<organism evidence="9 10">
    <name type="scientific">Pseudobacteroides cellulosolvens ATCC 35603 = DSM 2933</name>
    <dbReference type="NCBI Taxonomy" id="398512"/>
    <lineage>
        <taxon>Bacteria</taxon>
        <taxon>Bacillati</taxon>
        <taxon>Bacillota</taxon>
        <taxon>Clostridia</taxon>
        <taxon>Eubacteriales</taxon>
        <taxon>Oscillospiraceae</taxon>
        <taxon>Pseudobacteroides</taxon>
    </lineage>
</organism>
<evidence type="ECO:0000256" key="2">
    <source>
        <dbReference type="ARBA" id="ARBA00022491"/>
    </source>
</evidence>
<feature type="binding site" evidence="7">
    <location>
        <position position="102"/>
    </location>
    <ligand>
        <name>Zn(2+)</name>
        <dbReference type="ChEBI" id="CHEBI:29105"/>
    </ligand>
</feature>
<evidence type="ECO:0000256" key="3">
    <source>
        <dbReference type="ARBA" id="ARBA00022833"/>
    </source>
</evidence>
<dbReference type="Gene3D" id="3.30.1490.190">
    <property type="match status" value="1"/>
</dbReference>
<reference evidence="10" key="1">
    <citation type="submission" date="2015-07" db="EMBL/GenBank/DDBJ databases">
        <title>Near-Complete Genome Sequence of the Cellulolytic Bacterium Bacteroides (Pseudobacteroides) cellulosolvens ATCC 35603.</title>
        <authorList>
            <person name="Dassa B."/>
            <person name="Utturkar S.M."/>
            <person name="Klingeman D.M."/>
            <person name="Hurt R.A."/>
            <person name="Keller M."/>
            <person name="Xu J."/>
            <person name="Reddy Y.H.K."/>
            <person name="Borovok I."/>
            <person name="Grinberg I.R."/>
            <person name="Lamed R."/>
            <person name="Zhivin O."/>
            <person name="Bayer E.A."/>
            <person name="Brown S.D."/>
        </authorList>
    </citation>
    <scope>NUCLEOTIDE SEQUENCE [LARGE SCALE GENOMIC DNA]</scope>
    <source>
        <strain evidence="10">DSM 2933</strain>
    </source>
</reference>
<dbReference type="GO" id="GO:1900376">
    <property type="term" value="P:regulation of secondary metabolite biosynthetic process"/>
    <property type="evidence" value="ECO:0007669"/>
    <property type="project" value="TreeGrafter"/>
</dbReference>
<dbReference type="Proteomes" id="UP000036923">
    <property type="component" value="Unassembled WGS sequence"/>
</dbReference>
<dbReference type="Gene3D" id="1.10.10.10">
    <property type="entry name" value="Winged helix-like DNA-binding domain superfamily/Winged helix DNA-binding domain"/>
    <property type="match status" value="1"/>
</dbReference>
<dbReference type="eggNOG" id="COG0735">
    <property type="taxonomic scope" value="Bacteria"/>
</dbReference>
<keyword evidence="4" id="KW-0805">Transcription regulation</keyword>
<dbReference type="STRING" id="398512.Bccel_4744"/>
<dbReference type="InterPro" id="IPR043135">
    <property type="entry name" value="Fur_C"/>
</dbReference>
<evidence type="ECO:0000256" key="1">
    <source>
        <dbReference type="ARBA" id="ARBA00007957"/>
    </source>
</evidence>
<dbReference type="PANTHER" id="PTHR33202">
    <property type="entry name" value="ZINC UPTAKE REGULATION PROTEIN"/>
    <property type="match status" value="1"/>
</dbReference>
<dbReference type="InterPro" id="IPR036390">
    <property type="entry name" value="WH_DNA-bd_sf"/>
</dbReference>
<dbReference type="EMBL" id="LGTC01000001">
    <property type="protein sequence ID" value="KNY29470.1"/>
    <property type="molecule type" value="Genomic_DNA"/>
</dbReference>
<evidence type="ECO:0000256" key="7">
    <source>
        <dbReference type="PIRSR" id="PIRSR602481-1"/>
    </source>
</evidence>
<comment type="similarity">
    <text evidence="1">Belongs to the Fur family.</text>
</comment>
<keyword evidence="5" id="KW-0238">DNA-binding</keyword>
<dbReference type="CDD" id="cd07153">
    <property type="entry name" value="Fur_like"/>
    <property type="match status" value="1"/>
</dbReference>
<comment type="cofactor">
    <cofactor evidence="8">
        <name>Mn(2+)</name>
        <dbReference type="ChEBI" id="CHEBI:29035"/>
    </cofactor>
    <cofactor evidence="8">
        <name>Fe(2+)</name>
        <dbReference type="ChEBI" id="CHEBI:29033"/>
    </cofactor>
    <text evidence="8">Binds 1 Mn(2+) or Fe(2+) ion per subunit.</text>
</comment>
<gene>
    <name evidence="9" type="ORF">Bccel_4744</name>
</gene>
<proteinExistence type="inferred from homology"/>
<dbReference type="GO" id="GO:0045892">
    <property type="term" value="P:negative regulation of DNA-templated transcription"/>
    <property type="evidence" value="ECO:0007669"/>
    <property type="project" value="TreeGrafter"/>
</dbReference>
<comment type="cofactor">
    <cofactor evidence="7">
        <name>Zn(2+)</name>
        <dbReference type="ChEBI" id="CHEBI:29105"/>
    </cofactor>
    <text evidence="7">Binds 1 zinc ion per subunit.</text>
</comment>
<evidence type="ECO:0000256" key="5">
    <source>
        <dbReference type="ARBA" id="ARBA00023125"/>
    </source>
</evidence>
<dbReference type="OrthoDB" id="8659436at2"/>
<dbReference type="SUPFAM" id="SSF46785">
    <property type="entry name" value="Winged helix' DNA-binding domain"/>
    <property type="match status" value="1"/>
</dbReference>
<feature type="binding site" evidence="8">
    <location>
        <position position="114"/>
    </location>
    <ligand>
        <name>Fe cation</name>
        <dbReference type="ChEBI" id="CHEBI:24875"/>
    </ligand>
</feature>
<evidence type="ECO:0000256" key="4">
    <source>
        <dbReference type="ARBA" id="ARBA00023015"/>
    </source>
</evidence>
<keyword evidence="2" id="KW-0678">Repressor</keyword>
<dbReference type="Pfam" id="PF01475">
    <property type="entry name" value="FUR"/>
    <property type="match status" value="1"/>
</dbReference>
<dbReference type="GO" id="GO:0000976">
    <property type="term" value="F:transcription cis-regulatory region binding"/>
    <property type="evidence" value="ECO:0007669"/>
    <property type="project" value="TreeGrafter"/>
</dbReference>
<evidence type="ECO:0000313" key="9">
    <source>
        <dbReference type="EMBL" id="KNY29470.1"/>
    </source>
</evidence>
<sequence>MLDQIYDLLKQYDLRMTPQRKAILEILYNCRGHHLETENIYQLLSIGPDKKRKAGIATVYRTMEMFEKVGLVSRLSMEDSPSRYELVLPQEINHHHLICLKCGRVQELDDVLTEEFKKIILENKNFVVTAKPIKIFGYCDGCSQKCNSIDDFKMKIGSGFNV</sequence>
<evidence type="ECO:0000313" key="10">
    <source>
        <dbReference type="Proteomes" id="UP000036923"/>
    </source>
</evidence>
<dbReference type="InterPro" id="IPR002481">
    <property type="entry name" value="FUR"/>
</dbReference>
<feature type="binding site" evidence="7">
    <location>
        <position position="139"/>
    </location>
    <ligand>
        <name>Zn(2+)</name>
        <dbReference type="ChEBI" id="CHEBI:29105"/>
    </ligand>
</feature>
<dbReference type="PATRIC" id="fig|398512.5.peg.4974"/>
<comment type="caution">
    <text evidence="9">The sequence shown here is derived from an EMBL/GenBank/DDBJ whole genome shotgun (WGS) entry which is preliminary data.</text>
</comment>
<feature type="binding site" evidence="7">
    <location>
        <position position="142"/>
    </location>
    <ligand>
        <name>Zn(2+)</name>
        <dbReference type="ChEBI" id="CHEBI:29105"/>
    </ligand>
</feature>
<protein>
    <submittedName>
        <fullName evidence="9">Ferric uptake regulator, Fur family</fullName>
    </submittedName>
</protein>
<dbReference type="GO" id="GO:0003700">
    <property type="term" value="F:DNA-binding transcription factor activity"/>
    <property type="evidence" value="ECO:0007669"/>
    <property type="project" value="InterPro"/>
</dbReference>
<keyword evidence="10" id="KW-1185">Reference proteome</keyword>
<keyword evidence="3 7" id="KW-0862">Zinc</keyword>
<feature type="binding site" evidence="7">
    <location>
        <position position="99"/>
    </location>
    <ligand>
        <name>Zn(2+)</name>
        <dbReference type="ChEBI" id="CHEBI:29105"/>
    </ligand>
</feature>
<evidence type="ECO:0000256" key="8">
    <source>
        <dbReference type="PIRSR" id="PIRSR602481-2"/>
    </source>
</evidence>